<reference evidence="1 2" key="1">
    <citation type="submission" date="2024-04" db="EMBL/GenBank/DDBJ databases">
        <title>Tritrichomonas musculus Genome.</title>
        <authorList>
            <person name="Alves-Ferreira E."/>
            <person name="Grigg M."/>
            <person name="Lorenzi H."/>
            <person name="Galac M."/>
        </authorList>
    </citation>
    <scope>NUCLEOTIDE SEQUENCE [LARGE SCALE GENOMIC DNA]</scope>
    <source>
        <strain evidence="1 2">EAF2021</strain>
    </source>
</reference>
<proteinExistence type="predicted"/>
<accession>A0ABR2H3H0</accession>
<gene>
    <name evidence="1" type="ORF">M9Y10_030541</name>
</gene>
<comment type="caution">
    <text evidence="1">The sequence shown here is derived from an EMBL/GenBank/DDBJ whole genome shotgun (WGS) entry which is preliminary data.</text>
</comment>
<dbReference type="EMBL" id="JAPFFF010000044">
    <property type="protein sequence ID" value="KAK8840763.1"/>
    <property type="molecule type" value="Genomic_DNA"/>
</dbReference>
<protein>
    <submittedName>
        <fullName evidence="1">Uncharacterized protein</fullName>
    </submittedName>
</protein>
<dbReference type="Proteomes" id="UP001470230">
    <property type="component" value="Unassembled WGS sequence"/>
</dbReference>
<evidence type="ECO:0000313" key="1">
    <source>
        <dbReference type="EMBL" id="KAK8840763.1"/>
    </source>
</evidence>
<name>A0ABR2H3H0_9EUKA</name>
<evidence type="ECO:0000313" key="2">
    <source>
        <dbReference type="Proteomes" id="UP001470230"/>
    </source>
</evidence>
<keyword evidence="2" id="KW-1185">Reference proteome</keyword>
<organism evidence="1 2">
    <name type="scientific">Tritrichomonas musculus</name>
    <dbReference type="NCBI Taxonomy" id="1915356"/>
    <lineage>
        <taxon>Eukaryota</taxon>
        <taxon>Metamonada</taxon>
        <taxon>Parabasalia</taxon>
        <taxon>Tritrichomonadida</taxon>
        <taxon>Tritrichomonadidae</taxon>
        <taxon>Tritrichomonas</taxon>
    </lineage>
</organism>
<sequence>MKVKDAQKSTLKSKVFQIPIENYEKDMGEESFKDKKQEILNLFTTYHKLRSEDEFNEIKYDLDKYCKEGNLEIIKILLSKTIKNSTNTLTFKLMKQIKQHR</sequence>